<dbReference type="HOGENOM" id="CLU_098620_3_0_14"/>
<feature type="region of interest" description="Disordered" evidence="1">
    <location>
        <begin position="178"/>
        <end position="203"/>
    </location>
</feature>
<protein>
    <submittedName>
        <fullName evidence="2">Uncharacterized protein</fullName>
    </submittedName>
</protein>
<proteinExistence type="predicted"/>
<gene>
    <name evidence="2" type="ORF">HF1_12470</name>
</gene>
<dbReference type="Proteomes" id="UP000008637">
    <property type="component" value="Chromosome"/>
</dbReference>
<feature type="compositionally biased region" description="Polar residues" evidence="1">
    <location>
        <begin position="193"/>
        <end position="203"/>
    </location>
</feature>
<evidence type="ECO:0000313" key="2">
    <source>
        <dbReference type="EMBL" id="CBY93255.1"/>
    </source>
</evidence>
<dbReference type="AlphaFoldDB" id="E8ZJD4"/>
<organism evidence="2 3">
    <name type="scientific">Mycoplasma haemofelis (strain Langford 1)</name>
    <name type="common">Haemobartonella felis</name>
    <dbReference type="NCBI Taxonomy" id="941640"/>
    <lineage>
        <taxon>Bacteria</taxon>
        <taxon>Bacillati</taxon>
        <taxon>Mycoplasmatota</taxon>
        <taxon>Mollicutes</taxon>
        <taxon>Mycoplasmataceae</taxon>
        <taxon>Mycoplasma</taxon>
    </lineage>
</organism>
<sequence>MDVSKLLLTTAAGGTVATGTYLTKDYWLPSSKEEKKTIANKSVSQFLVENQYTLLDTNSQDKWSEVLEKYKKAYPQGITEVSKLQSYCKDLLDKKGFGESDYKEARRWCVSPVSVNNRLSLFGRKALSTETSQNTDDTQWNGKLSSHANALSNKLSREFSGDSSANLKAIKEECKTLNSKTNDEESFDEDFSKSMSWCSVDSQ</sequence>
<keyword evidence="3" id="KW-1185">Reference proteome</keyword>
<dbReference type="KEGG" id="mha:HF1_12470"/>
<name>E8ZJD4_MYCHL</name>
<dbReference type="OrthoDB" id="9828782at2"/>
<dbReference type="EMBL" id="FR773153">
    <property type="protein sequence ID" value="CBY93255.1"/>
    <property type="molecule type" value="Genomic_DNA"/>
</dbReference>
<reference evidence="2 3" key="1">
    <citation type="journal article" date="2011" name="J. Bacteriol.">
        <title>Complete genome sequence of Mycoplasma haemofelis, a hemotropic mycoplasma.</title>
        <authorList>
            <person name="Barker E.N."/>
            <person name="Helps C.R."/>
            <person name="Peters I.R."/>
            <person name="Darby A.C."/>
            <person name="Radford A.D."/>
            <person name="Tasker S."/>
        </authorList>
    </citation>
    <scope>NUCLEOTIDE SEQUENCE [LARGE SCALE GENOMIC DNA]</scope>
    <source>
        <strain evidence="2 3">Langford 1</strain>
    </source>
</reference>
<accession>E8ZJD4</accession>
<evidence type="ECO:0000313" key="3">
    <source>
        <dbReference type="Proteomes" id="UP000008637"/>
    </source>
</evidence>
<evidence type="ECO:0000256" key="1">
    <source>
        <dbReference type="SAM" id="MobiDB-lite"/>
    </source>
</evidence>